<feature type="domain" description="Phage capsid-like C-terminal" evidence="3">
    <location>
        <begin position="132"/>
        <end position="415"/>
    </location>
</feature>
<dbReference type="SUPFAM" id="SSF56563">
    <property type="entry name" value="Major capsid protein gp5"/>
    <property type="match status" value="1"/>
</dbReference>
<dbReference type="RefSeq" id="WP_219749301.1">
    <property type="nucleotide sequence ID" value="NZ_JAHXZN010000005.1"/>
</dbReference>
<organism evidence="4 5">
    <name type="scientific">Sphingomonas citri</name>
    <dbReference type="NCBI Taxonomy" id="2862499"/>
    <lineage>
        <taxon>Bacteria</taxon>
        <taxon>Pseudomonadati</taxon>
        <taxon>Pseudomonadota</taxon>
        <taxon>Alphaproteobacteria</taxon>
        <taxon>Sphingomonadales</taxon>
        <taxon>Sphingomonadaceae</taxon>
        <taxon>Sphingomonas</taxon>
    </lineage>
</organism>
<proteinExistence type="predicted"/>
<dbReference type="EMBL" id="JAHXZN010000005">
    <property type="protein sequence ID" value="MBW6531920.1"/>
    <property type="molecule type" value="Genomic_DNA"/>
</dbReference>
<protein>
    <submittedName>
        <fullName evidence="4">Phage major capsid protein</fullName>
    </submittedName>
</protein>
<comment type="subcellular location">
    <subcellularLocation>
        <location evidence="1">Virion</location>
    </subcellularLocation>
</comment>
<dbReference type="NCBIfam" id="TIGR01554">
    <property type="entry name" value="major_cap_HK97"/>
    <property type="match status" value="1"/>
</dbReference>
<name>A0ABS7BQX5_9SPHN</name>
<comment type="caution">
    <text evidence="4">The sequence shown here is derived from an EMBL/GenBank/DDBJ whole genome shotgun (WGS) entry which is preliminary data.</text>
</comment>
<feature type="chain" id="PRO_5046700897" evidence="2">
    <location>
        <begin position="18"/>
        <end position="418"/>
    </location>
</feature>
<keyword evidence="2" id="KW-0732">Signal</keyword>
<dbReference type="Gene3D" id="3.30.2400.10">
    <property type="entry name" value="Major capsid protein gp5"/>
    <property type="match status" value="1"/>
</dbReference>
<dbReference type="InterPro" id="IPR024455">
    <property type="entry name" value="Phage_capsid"/>
</dbReference>
<dbReference type="Proteomes" id="UP000759103">
    <property type="component" value="Unassembled WGS sequence"/>
</dbReference>
<dbReference type="InterPro" id="IPR054612">
    <property type="entry name" value="Phage_capsid-like_C"/>
</dbReference>
<dbReference type="Gene3D" id="3.30.2320.10">
    <property type="entry name" value="hypothetical protein PF0899 domain"/>
    <property type="match status" value="1"/>
</dbReference>
<feature type="signal peptide" evidence="2">
    <location>
        <begin position="1"/>
        <end position="17"/>
    </location>
</feature>
<evidence type="ECO:0000256" key="2">
    <source>
        <dbReference type="SAM" id="SignalP"/>
    </source>
</evidence>
<accession>A0ABS7BQX5</accession>
<evidence type="ECO:0000256" key="1">
    <source>
        <dbReference type="ARBA" id="ARBA00004328"/>
    </source>
</evidence>
<evidence type="ECO:0000313" key="4">
    <source>
        <dbReference type="EMBL" id="MBW6531920.1"/>
    </source>
</evidence>
<gene>
    <name evidence="4" type="ORF">KZ820_14355</name>
</gene>
<sequence>MKHVPALAMLAGSTALAMPRAIAASSIRADANDPVALIGQINTTLAAMRAKQDELSAKVDPLDVAQIATMNASISTMQSTLDGFATEMAAARLGQGNGPAQPENPEYTAAFMAHVRRNEVSAAMSVGSNPDGGYTAPVEWDRTIQGRLKLISPMRQHATVETVGTAGFVKLFSDRAVGSGWVGETASRPATNTPQLSPLTFGNGEIYAFPFVTQQLLDDSQVDIEQWLSGEVATEFDRQEAIAFLSGNGVNKPQGLLNYVTGGTAAAIHPWGDIKSSNSGTAAAIDKSDAIVKLVYSLPTAYQGNAKFFANLNTHGALRLMKDGQGNYLWQPSYQAGQPATLMGRPLVEMPDMPDVAAGSFSLLYGDMAETYLILDRIGVRVIRDALTNKPFIGFYTTKRVGGGVKNPDAMKALKTSA</sequence>
<reference evidence="4 5" key="1">
    <citation type="submission" date="2021-07" db="EMBL/GenBank/DDBJ databases">
        <title>Sphingomonas sp.</title>
        <authorList>
            <person name="Feng G."/>
            <person name="Li J."/>
            <person name="Pan M."/>
        </authorList>
    </citation>
    <scope>NUCLEOTIDE SEQUENCE [LARGE SCALE GENOMIC DNA]</scope>
    <source>
        <strain evidence="4 5">RRHST34</strain>
    </source>
</reference>
<dbReference type="Pfam" id="PF05065">
    <property type="entry name" value="Phage_capsid"/>
    <property type="match status" value="1"/>
</dbReference>
<keyword evidence="5" id="KW-1185">Reference proteome</keyword>
<evidence type="ECO:0000313" key="5">
    <source>
        <dbReference type="Proteomes" id="UP000759103"/>
    </source>
</evidence>
<evidence type="ECO:0000259" key="3">
    <source>
        <dbReference type="Pfam" id="PF05065"/>
    </source>
</evidence>